<gene>
    <name evidence="1" type="ORF">EUB48_04860</name>
</gene>
<organism evidence="1 2">
    <name type="scientific">Rhodoferax sediminis</name>
    <dbReference type="NCBI Taxonomy" id="2509614"/>
    <lineage>
        <taxon>Bacteria</taxon>
        <taxon>Pseudomonadati</taxon>
        <taxon>Pseudomonadota</taxon>
        <taxon>Betaproteobacteria</taxon>
        <taxon>Burkholderiales</taxon>
        <taxon>Comamonadaceae</taxon>
        <taxon>Rhodoferax</taxon>
    </lineage>
</organism>
<evidence type="ECO:0000313" key="1">
    <source>
        <dbReference type="EMBL" id="QDL39633.1"/>
    </source>
</evidence>
<dbReference type="KEGG" id="rhf:EUB48_04860"/>
<evidence type="ECO:0000313" key="2">
    <source>
        <dbReference type="Proteomes" id="UP000316798"/>
    </source>
</evidence>
<accession>A0A515DGT4</accession>
<dbReference type="Proteomes" id="UP000316798">
    <property type="component" value="Chromosome"/>
</dbReference>
<proteinExistence type="predicted"/>
<dbReference type="EMBL" id="CP035503">
    <property type="protein sequence ID" value="QDL39633.1"/>
    <property type="molecule type" value="Genomic_DNA"/>
</dbReference>
<dbReference type="InterPro" id="IPR021853">
    <property type="entry name" value="DUF3460"/>
</dbReference>
<reference evidence="1 2" key="1">
    <citation type="submission" date="2019-01" db="EMBL/GenBank/DDBJ databases">
        <title>Genomic insights into a novel species Rhodoferax sp.</title>
        <authorList>
            <person name="Jin L."/>
        </authorList>
    </citation>
    <scope>NUCLEOTIDE SEQUENCE [LARGE SCALE GENOMIC DNA]</scope>
    <source>
        <strain evidence="1 2">CHu59-6-5</strain>
    </source>
</reference>
<dbReference type="Pfam" id="PF11943">
    <property type="entry name" value="DUF3460"/>
    <property type="match status" value="1"/>
</dbReference>
<dbReference type="OrthoDB" id="5296692at2"/>
<keyword evidence="2" id="KW-1185">Reference proteome</keyword>
<name>A0A515DGT4_9BURK</name>
<dbReference type="AlphaFoldDB" id="A0A515DGT4"/>
<sequence length="68" mass="8093">MHIFRRPDYQSEITQFIEQLKAEKPNLEARQLAGRALLWDKNVDRSAWAEYRQAQVPQKPYVYLTDNG</sequence>
<dbReference type="RefSeq" id="WP_142821094.1">
    <property type="nucleotide sequence ID" value="NZ_CP035503.1"/>
</dbReference>
<protein>
    <submittedName>
        <fullName evidence="1">DUF3460 family protein</fullName>
    </submittedName>
</protein>